<dbReference type="PANTHER" id="PTHR40038">
    <property type="entry name" value="MEMBRANE-ASSOCIATED PROTEIN TCAA"/>
    <property type="match status" value="1"/>
</dbReference>
<name>A0ABT0I1F2_9LACO</name>
<dbReference type="PANTHER" id="PTHR40038:SF1">
    <property type="entry name" value="MEMBRANE-ASSOCIATED PROTEIN TCAA"/>
    <property type="match status" value="1"/>
</dbReference>
<keyword evidence="7" id="KW-1185">Reference proteome</keyword>
<keyword evidence="2" id="KW-0812">Transmembrane</keyword>
<dbReference type="InterPro" id="IPR054529">
    <property type="entry name" value="TcaA_2nd"/>
</dbReference>
<feature type="domain" description="TcaA second" evidence="4">
    <location>
        <begin position="110"/>
        <end position="180"/>
    </location>
</feature>
<gene>
    <name evidence="6" type="ORF">LNP07_03385</name>
</gene>
<evidence type="ECO:0000313" key="6">
    <source>
        <dbReference type="EMBL" id="MCK8624552.1"/>
    </source>
</evidence>
<dbReference type="EMBL" id="JAJIAO010000002">
    <property type="protein sequence ID" value="MCK8624552.1"/>
    <property type="molecule type" value="Genomic_DNA"/>
</dbReference>
<dbReference type="RefSeq" id="WP_248601601.1">
    <property type="nucleotide sequence ID" value="NZ_JAJIAO010000002.1"/>
</dbReference>
<dbReference type="Proteomes" id="UP001522905">
    <property type="component" value="Unassembled WGS sequence"/>
</dbReference>
<organism evidence="6 7">
    <name type="scientific">Apilactobacillus xinyiensis</name>
    <dbReference type="NCBI Taxonomy" id="2841032"/>
    <lineage>
        <taxon>Bacteria</taxon>
        <taxon>Bacillati</taxon>
        <taxon>Bacillota</taxon>
        <taxon>Bacilli</taxon>
        <taxon>Lactobacillales</taxon>
        <taxon>Lactobacillaceae</taxon>
        <taxon>Apilactobacillus</taxon>
    </lineage>
</organism>
<comment type="caution">
    <text evidence="6">The sequence shown here is derived from an EMBL/GenBank/DDBJ whole genome shotgun (WGS) entry which is preliminary data.</text>
</comment>
<protein>
    <submittedName>
        <fullName evidence="6">Zinc-ribbon domain-containing protein</fullName>
    </submittedName>
</protein>
<dbReference type="Pfam" id="PF22813">
    <property type="entry name" value="TcaA_2nd"/>
    <property type="match status" value="1"/>
</dbReference>
<feature type="transmembrane region" description="Helical" evidence="2">
    <location>
        <begin position="69"/>
        <end position="89"/>
    </location>
</feature>
<evidence type="ECO:0000259" key="4">
    <source>
        <dbReference type="Pfam" id="PF22813"/>
    </source>
</evidence>
<keyword evidence="2" id="KW-0472">Membrane</keyword>
<proteinExistence type="predicted"/>
<dbReference type="Pfam" id="PF22820">
    <property type="entry name" value="TcaA_3rd_4th"/>
    <property type="match status" value="1"/>
</dbReference>
<feature type="compositionally biased region" description="Low complexity" evidence="1">
    <location>
        <begin position="38"/>
        <end position="56"/>
    </location>
</feature>
<accession>A0ABT0I1F2</accession>
<evidence type="ECO:0000256" key="1">
    <source>
        <dbReference type="SAM" id="MobiDB-lite"/>
    </source>
</evidence>
<evidence type="ECO:0000256" key="2">
    <source>
        <dbReference type="SAM" id="Phobius"/>
    </source>
</evidence>
<dbReference type="InterPro" id="IPR026870">
    <property type="entry name" value="Zinc_ribbon_dom"/>
</dbReference>
<feature type="domain" description="Zinc-ribbon" evidence="3">
    <location>
        <begin position="5"/>
        <end position="26"/>
    </location>
</feature>
<sequence length="467" mass="52233">MNKFFCPNCGKEINKDIQFCPNCGFNVTQYLNKKPKANSQSNVKSNSSTVNNNANVYRQSPQPKKNVKAWPIITGVVVIILLAAAYIWGNHYYSKAATMDRIVNSLKTDNNLTTYFYSKDPNLSMSQTTLDPLAKYMNDNKQELNEFNSQLNSYDETDNKLFKLVQTGHNFLIFPKYQVRVKSLYPEVSTNRSNVIIKINNNKVATSDSSEFSKKVGPLVPGEYTFNATGKVNGKSLTNESKQNVTSNDDAIDLQLQTIQFKVNTAPNSDVYVNDKKVGKAGSDGSLSIPEMPYSSNMEVQAVYHGQKGKVTSDPTKVTLADKDSDVNVSFPGAISEDDANNLLNNLYDSISDLSNDDDTDSNDLADYYENGSNNSSFNDMNNLCKTFAKNKDLNSVSYEPKLVSTTPDSDNTSLITYKVKYEFDSDEKEHFQTFMWRATVKKIDNDYKIVKAIADKNPISDTESSN</sequence>
<evidence type="ECO:0000313" key="7">
    <source>
        <dbReference type="Proteomes" id="UP001522905"/>
    </source>
</evidence>
<feature type="domain" description="TcaA 4th" evidence="5">
    <location>
        <begin position="257"/>
        <end position="331"/>
    </location>
</feature>
<evidence type="ECO:0000259" key="5">
    <source>
        <dbReference type="Pfam" id="PF22820"/>
    </source>
</evidence>
<dbReference type="InterPro" id="IPR054530">
    <property type="entry name" value="TcaA_4th"/>
</dbReference>
<keyword evidence="2" id="KW-1133">Transmembrane helix</keyword>
<feature type="region of interest" description="Disordered" evidence="1">
    <location>
        <begin position="36"/>
        <end position="61"/>
    </location>
</feature>
<evidence type="ECO:0000259" key="3">
    <source>
        <dbReference type="Pfam" id="PF13240"/>
    </source>
</evidence>
<reference evidence="6 7" key="1">
    <citation type="submission" date="2021-11" db="EMBL/GenBank/DDBJ databases">
        <title>Comparative genomics of bee honey and flower isolates.</title>
        <authorList>
            <person name="Bechtner J.D."/>
            <person name="Gallus M.K."/>
            <person name="Ehrmann M."/>
        </authorList>
    </citation>
    <scope>NUCLEOTIDE SEQUENCE [LARGE SCALE GENOMIC DNA]</scope>
    <source>
        <strain evidence="6 7">M161</strain>
    </source>
</reference>
<dbReference type="Pfam" id="PF13240">
    <property type="entry name" value="Zn_Ribbon_1"/>
    <property type="match status" value="1"/>
</dbReference>